<dbReference type="InterPro" id="IPR017972">
    <property type="entry name" value="Cyt_P450_CS"/>
</dbReference>
<dbReference type="GO" id="GO:0020037">
    <property type="term" value="F:heme binding"/>
    <property type="evidence" value="ECO:0007669"/>
    <property type="project" value="InterPro"/>
</dbReference>
<dbReference type="PRINTS" id="PR00463">
    <property type="entry name" value="EP450I"/>
</dbReference>
<dbReference type="AlphaFoldDB" id="A0A8J7HSZ4"/>
<accession>A0A8J7HSZ4</accession>
<dbReference type="Proteomes" id="UP000632766">
    <property type="component" value="Unassembled WGS sequence"/>
</dbReference>
<dbReference type="RefSeq" id="WP_198123906.1">
    <property type="nucleotide sequence ID" value="NZ_JAECZC010000008.1"/>
</dbReference>
<keyword evidence="10" id="KW-1185">Reference proteome</keyword>
<evidence type="ECO:0000256" key="5">
    <source>
        <dbReference type="ARBA" id="ARBA00023004"/>
    </source>
</evidence>
<evidence type="ECO:0000256" key="6">
    <source>
        <dbReference type="ARBA" id="ARBA00023033"/>
    </source>
</evidence>
<dbReference type="PRINTS" id="PR00385">
    <property type="entry name" value="P450"/>
</dbReference>
<evidence type="ECO:0000256" key="2">
    <source>
        <dbReference type="ARBA" id="ARBA00022617"/>
    </source>
</evidence>
<dbReference type="EMBL" id="JAECZC010000008">
    <property type="protein sequence ID" value="MBH8561909.1"/>
    <property type="molecule type" value="Genomic_DNA"/>
</dbReference>
<dbReference type="SUPFAM" id="SSF48264">
    <property type="entry name" value="Cytochrome P450"/>
    <property type="match status" value="1"/>
</dbReference>
<name>A0A8J7HSZ4_9NOST</name>
<gene>
    <name evidence="9" type="ORF">I8748_06925</name>
</gene>
<sequence length="460" mass="52606">MKLPDGPKSPPIMQVIQWMFNPLDYLEEAVNRYGEIFTGRIGLNGAPIVLVSNPQAIQQIFQGEFKEFGFAIEQKKFLEPLVGKYSVVILDGQTHRQHRQLLMPPFHGKRMQTYGQLICEITAKIMNQLPLVQPFVTRQVMKKISLEVMLQAVFGLQTGESGEYLKKLLISWLDFLGSPIRASFLYFTFLQKDLGAWSPWSYFCRLKQDIKQVLYREINYRRQNYDPERSDILTLLLSARDENNQGLTDEELHDEVLGLLIAGHEITAAAMTWGLYWIHHQPHVGEKLLAELHTLGDFQDPVSISQLPYLTAVCQETLRIYPTAIAASARVVNSPINLNGYKLEPGTMVMPCTYLVHHRQDLYPNSHQFLPERFLERQFSPYEYLPFGGGNRRCIGAALSMFEMKLVIATITSKYQLNLINKQPIKPQYQGFLLAPTGGVKMRIISQRQPLKPLAIAIPN</sequence>
<dbReference type="Gene3D" id="1.10.630.10">
    <property type="entry name" value="Cytochrome P450"/>
    <property type="match status" value="1"/>
</dbReference>
<protein>
    <submittedName>
        <fullName evidence="9">Cytochrome P450</fullName>
    </submittedName>
</protein>
<dbReference type="InterPro" id="IPR002401">
    <property type="entry name" value="Cyt_P450_E_grp-I"/>
</dbReference>
<comment type="caution">
    <text evidence="9">The sequence shown here is derived from an EMBL/GenBank/DDBJ whole genome shotgun (WGS) entry which is preliminary data.</text>
</comment>
<dbReference type="GO" id="GO:0004497">
    <property type="term" value="F:monooxygenase activity"/>
    <property type="evidence" value="ECO:0007669"/>
    <property type="project" value="UniProtKB-KW"/>
</dbReference>
<keyword evidence="2 7" id="KW-0349">Heme</keyword>
<evidence type="ECO:0000256" key="8">
    <source>
        <dbReference type="RuleBase" id="RU000461"/>
    </source>
</evidence>
<dbReference type="GO" id="GO:0005506">
    <property type="term" value="F:iron ion binding"/>
    <property type="evidence" value="ECO:0007669"/>
    <property type="project" value="InterPro"/>
</dbReference>
<feature type="binding site" description="axial binding residue" evidence="7">
    <location>
        <position position="394"/>
    </location>
    <ligand>
        <name>heme</name>
        <dbReference type="ChEBI" id="CHEBI:30413"/>
    </ligand>
    <ligandPart>
        <name>Fe</name>
        <dbReference type="ChEBI" id="CHEBI:18248"/>
    </ligandPart>
</feature>
<keyword evidence="4 8" id="KW-0560">Oxidoreductase</keyword>
<comment type="cofactor">
    <cofactor evidence="7">
        <name>heme</name>
        <dbReference type="ChEBI" id="CHEBI:30413"/>
    </cofactor>
</comment>
<evidence type="ECO:0000256" key="7">
    <source>
        <dbReference type="PIRSR" id="PIRSR602401-1"/>
    </source>
</evidence>
<keyword evidence="6 8" id="KW-0503">Monooxygenase</keyword>
<evidence type="ECO:0000313" key="9">
    <source>
        <dbReference type="EMBL" id="MBH8561909.1"/>
    </source>
</evidence>
<comment type="similarity">
    <text evidence="1 8">Belongs to the cytochrome P450 family.</text>
</comment>
<organism evidence="9 10">
    <name type="scientific">Amazonocrinis nigriterrae CENA67</name>
    <dbReference type="NCBI Taxonomy" id="2794033"/>
    <lineage>
        <taxon>Bacteria</taxon>
        <taxon>Bacillati</taxon>
        <taxon>Cyanobacteriota</taxon>
        <taxon>Cyanophyceae</taxon>
        <taxon>Nostocales</taxon>
        <taxon>Nostocaceae</taxon>
        <taxon>Amazonocrinis</taxon>
        <taxon>Amazonocrinis nigriterrae</taxon>
    </lineage>
</organism>
<dbReference type="InterPro" id="IPR036396">
    <property type="entry name" value="Cyt_P450_sf"/>
</dbReference>
<evidence type="ECO:0000313" key="10">
    <source>
        <dbReference type="Proteomes" id="UP000632766"/>
    </source>
</evidence>
<dbReference type="PANTHER" id="PTHR24291">
    <property type="entry name" value="CYTOCHROME P450 FAMILY 4"/>
    <property type="match status" value="1"/>
</dbReference>
<dbReference type="Pfam" id="PF00067">
    <property type="entry name" value="p450"/>
    <property type="match status" value="1"/>
</dbReference>
<keyword evidence="3 7" id="KW-0479">Metal-binding</keyword>
<dbReference type="GO" id="GO:0016705">
    <property type="term" value="F:oxidoreductase activity, acting on paired donors, with incorporation or reduction of molecular oxygen"/>
    <property type="evidence" value="ECO:0007669"/>
    <property type="project" value="InterPro"/>
</dbReference>
<keyword evidence="5 7" id="KW-0408">Iron</keyword>
<dbReference type="InterPro" id="IPR050196">
    <property type="entry name" value="Cytochrome_P450_Monoox"/>
</dbReference>
<proteinExistence type="inferred from homology"/>
<evidence type="ECO:0000256" key="1">
    <source>
        <dbReference type="ARBA" id="ARBA00010617"/>
    </source>
</evidence>
<dbReference type="CDD" id="cd11053">
    <property type="entry name" value="CYP110-like"/>
    <property type="match status" value="1"/>
</dbReference>
<evidence type="ECO:0000256" key="4">
    <source>
        <dbReference type="ARBA" id="ARBA00023002"/>
    </source>
</evidence>
<dbReference type="PANTHER" id="PTHR24291:SF50">
    <property type="entry name" value="BIFUNCTIONAL ALBAFLAVENONE MONOOXYGENASE_TERPENE SYNTHASE"/>
    <property type="match status" value="1"/>
</dbReference>
<dbReference type="PROSITE" id="PS00086">
    <property type="entry name" value="CYTOCHROME_P450"/>
    <property type="match status" value="1"/>
</dbReference>
<dbReference type="InterPro" id="IPR001128">
    <property type="entry name" value="Cyt_P450"/>
</dbReference>
<reference evidence="9 10" key="1">
    <citation type="journal article" date="2021" name="Int. J. Syst. Evol. Microbiol.">
        <title>Amazonocrinis nigriterrae gen. nov., sp. nov., Atlanticothrix silvestris gen. nov., sp. nov. and Dendronalium phyllosphericum gen. nov., sp. nov., nostocacean cyanobacteria from Brazilian environments.</title>
        <authorList>
            <person name="Alvarenga D.O."/>
            <person name="Andreote A.P.D."/>
            <person name="Branco L.H.Z."/>
            <person name="Delbaje E."/>
            <person name="Cruz R.B."/>
            <person name="Varani A.M."/>
            <person name="Fiore M.F."/>
        </authorList>
    </citation>
    <scope>NUCLEOTIDE SEQUENCE [LARGE SCALE GENOMIC DNA]</scope>
    <source>
        <strain evidence="9 10">CENA67</strain>
    </source>
</reference>
<evidence type="ECO:0000256" key="3">
    <source>
        <dbReference type="ARBA" id="ARBA00022723"/>
    </source>
</evidence>